<name>W9CN95_SCLBF</name>
<organism evidence="2 3">
    <name type="scientific">Sclerotinia borealis (strain F-4128)</name>
    <dbReference type="NCBI Taxonomy" id="1432307"/>
    <lineage>
        <taxon>Eukaryota</taxon>
        <taxon>Fungi</taxon>
        <taxon>Dikarya</taxon>
        <taxon>Ascomycota</taxon>
        <taxon>Pezizomycotina</taxon>
        <taxon>Leotiomycetes</taxon>
        <taxon>Helotiales</taxon>
        <taxon>Sclerotiniaceae</taxon>
        <taxon>Sclerotinia</taxon>
    </lineage>
</organism>
<dbReference type="AlphaFoldDB" id="W9CN95"/>
<gene>
    <name evidence="2" type="ORF">SBOR_2319</name>
</gene>
<evidence type="ECO:0000256" key="1">
    <source>
        <dbReference type="SAM" id="MobiDB-lite"/>
    </source>
</evidence>
<sequence length="110" mass="12275">MAQSDAWSTKSNPPSVKSARSKSSSSKDKGKWCSKTKPNSPDYQTEDTPSSQSTEEHDYSSERASEYAADPINPNPGYEYWSAEESMGANRASMRLYLESYETIWSNASQ</sequence>
<feature type="compositionally biased region" description="Basic and acidic residues" evidence="1">
    <location>
        <begin position="54"/>
        <end position="65"/>
    </location>
</feature>
<dbReference type="OrthoDB" id="3538056at2759"/>
<feature type="compositionally biased region" description="Polar residues" evidence="1">
    <location>
        <begin position="1"/>
        <end position="14"/>
    </location>
</feature>
<keyword evidence="3" id="KW-1185">Reference proteome</keyword>
<dbReference type="HOGENOM" id="CLU_2183547_0_0_1"/>
<accession>W9CN95</accession>
<proteinExistence type="predicted"/>
<evidence type="ECO:0000313" key="3">
    <source>
        <dbReference type="Proteomes" id="UP000019487"/>
    </source>
</evidence>
<comment type="caution">
    <text evidence="2">The sequence shown here is derived from an EMBL/GenBank/DDBJ whole genome shotgun (WGS) entry which is preliminary data.</text>
</comment>
<feature type="region of interest" description="Disordered" evidence="1">
    <location>
        <begin position="1"/>
        <end position="79"/>
    </location>
</feature>
<protein>
    <submittedName>
        <fullName evidence="2">Uncharacterized protein</fullName>
    </submittedName>
</protein>
<dbReference type="EMBL" id="AYSA01000093">
    <property type="protein sequence ID" value="ESZ97291.1"/>
    <property type="molecule type" value="Genomic_DNA"/>
</dbReference>
<feature type="compositionally biased region" description="Polar residues" evidence="1">
    <location>
        <begin position="36"/>
        <end position="53"/>
    </location>
</feature>
<dbReference type="Proteomes" id="UP000019487">
    <property type="component" value="Unassembled WGS sequence"/>
</dbReference>
<feature type="compositionally biased region" description="Low complexity" evidence="1">
    <location>
        <begin position="15"/>
        <end position="24"/>
    </location>
</feature>
<reference evidence="2 3" key="1">
    <citation type="journal article" date="2014" name="Genome Announc.">
        <title>Draft genome sequence of Sclerotinia borealis, a psychrophilic plant pathogenic fungus.</title>
        <authorList>
            <person name="Mardanov A.V."/>
            <person name="Beletsky A.V."/>
            <person name="Kadnikov V.V."/>
            <person name="Ignatov A.N."/>
            <person name="Ravin N.V."/>
        </authorList>
    </citation>
    <scope>NUCLEOTIDE SEQUENCE [LARGE SCALE GENOMIC DNA]</scope>
    <source>
        <strain evidence="3">F-4157</strain>
    </source>
</reference>
<evidence type="ECO:0000313" key="2">
    <source>
        <dbReference type="EMBL" id="ESZ97291.1"/>
    </source>
</evidence>